<name>A0A0A8Z819_ARUDO</name>
<dbReference type="EMBL" id="GBRH01262944">
    <property type="protein sequence ID" value="JAD34951.1"/>
    <property type="molecule type" value="Transcribed_RNA"/>
</dbReference>
<evidence type="ECO:0000313" key="1">
    <source>
        <dbReference type="EMBL" id="JAD34951.1"/>
    </source>
</evidence>
<reference evidence="1" key="1">
    <citation type="submission" date="2014-09" db="EMBL/GenBank/DDBJ databases">
        <authorList>
            <person name="Magalhaes I.L.F."/>
            <person name="Oliveira U."/>
            <person name="Santos F.R."/>
            <person name="Vidigal T.H.D.A."/>
            <person name="Brescovit A.D."/>
            <person name="Santos A.J."/>
        </authorList>
    </citation>
    <scope>NUCLEOTIDE SEQUENCE</scope>
    <source>
        <tissue evidence="1">Shoot tissue taken approximately 20 cm above the soil surface</tissue>
    </source>
</reference>
<proteinExistence type="predicted"/>
<dbReference type="AlphaFoldDB" id="A0A0A8Z819"/>
<sequence length="56" mass="6108">MESVCWQSLASPGSLVAYSMCSENRNSVAFLSHMFGLSPSVTRAISLLTEHSSDRE</sequence>
<protein>
    <submittedName>
        <fullName evidence="1">Uncharacterized protein</fullName>
    </submittedName>
</protein>
<organism evidence="1">
    <name type="scientific">Arundo donax</name>
    <name type="common">Giant reed</name>
    <name type="synonym">Donax arundinaceus</name>
    <dbReference type="NCBI Taxonomy" id="35708"/>
    <lineage>
        <taxon>Eukaryota</taxon>
        <taxon>Viridiplantae</taxon>
        <taxon>Streptophyta</taxon>
        <taxon>Embryophyta</taxon>
        <taxon>Tracheophyta</taxon>
        <taxon>Spermatophyta</taxon>
        <taxon>Magnoliopsida</taxon>
        <taxon>Liliopsida</taxon>
        <taxon>Poales</taxon>
        <taxon>Poaceae</taxon>
        <taxon>PACMAD clade</taxon>
        <taxon>Arundinoideae</taxon>
        <taxon>Arundineae</taxon>
        <taxon>Arundo</taxon>
    </lineage>
</organism>
<reference evidence="1" key="2">
    <citation type="journal article" date="2015" name="Data Brief">
        <title>Shoot transcriptome of the giant reed, Arundo donax.</title>
        <authorList>
            <person name="Barrero R.A."/>
            <person name="Guerrero F.D."/>
            <person name="Moolhuijzen P."/>
            <person name="Goolsby J.A."/>
            <person name="Tidwell J."/>
            <person name="Bellgard S.E."/>
            <person name="Bellgard M.I."/>
        </authorList>
    </citation>
    <scope>NUCLEOTIDE SEQUENCE</scope>
    <source>
        <tissue evidence="1">Shoot tissue taken approximately 20 cm above the soil surface</tissue>
    </source>
</reference>
<accession>A0A0A8Z819</accession>